<gene>
    <name evidence="7" type="ORF">SAMN05216259_110217</name>
</gene>
<dbReference type="PANTHER" id="PTHR42973:SF39">
    <property type="entry name" value="FAD-BINDING PCMH-TYPE DOMAIN-CONTAINING PROTEIN"/>
    <property type="match status" value="1"/>
</dbReference>
<accession>A0A1H0KE56</accession>
<sequence length="379" mass="37505">MGADLESVGRGLAARLGAQKVWAGTPSPYGPAVSGGAAVAQRAAVVVRCADAEDVRAAVRAARDAGVRFSVRGGGYEREPQEGVLTLDLAAMGHVEVDTAARVAAVGGGATAGELTAAAHRHGLAAAAGTSAGAGVAGIVLHGGPGPLTGRIGLAADNLLAARVVLADGHLVTTDETREPGLLRALRGGGGGLGVVVSMRVRLHRLPYLSAGAIVFAWSDAAAVLAGLDGFSAPELTVTAGVLPGPGGAPVLLLVPAWSGAPGAGEVQVAALRRLGSPLTAHVGPLAPPDLLALFDAHRPAGAHRVVLTRPLASVAAATPMLLAAGRTLPSPLAAVFLHPVHGAAHPRHHLAEITAAWPSGLDGAGSAELTWAHRTAAL</sequence>
<dbReference type="PROSITE" id="PS51387">
    <property type="entry name" value="FAD_PCMH"/>
    <property type="match status" value="1"/>
</dbReference>
<keyword evidence="8" id="KW-1185">Reference proteome</keyword>
<dbReference type="AlphaFoldDB" id="A0A1H0KE56"/>
<keyword evidence="4" id="KW-0274">FAD</keyword>
<protein>
    <submittedName>
        <fullName evidence="7">FAD binding domain-containing protein</fullName>
    </submittedName>
</protein>
<keyword evidence="3" id="KW-0285">Flavoprotein</keyword>
<evidence type="ECO:0000313" key="7">
    <source>
        <dbReference type="EMBL" id="SDO54215.1"/>
    </source>
</evidence>
<comment type="similarity">
    <text evidence="2">Belongs to the oxygen-dependent FAD-linked oxidoreductase family.</text>
</comment>
<dbReference type="Proteomes" id="UP000199341">
    <property type="component" value="Unassembled WGS sequence"/>
</dbReference>
<dbReference type="InterPro" id="IPR050416">
    <property type="entry name" value="FAD-linked_Oxidoreductase"/>
</dbReference>
<dbReference type="SUPFAM" id="SSF56176">
    <property type="entry name" value="FAD-binding/transporter-associated domain-like"/>
    <property type="match status" value="1"/>
</dbReference>
<evidence type="ECO:0000259" key="6">
    <source>
        <dbReference type="PROSITE" id="PS51387"/>
    </source>
</evidence>
<dbReference type="GO" id="GO:0071949">
    <property type="term" value="F:FAD binding"/>
    <property type="evidence" value="ECO:0007669"/>
    <property type="project" value="InterPro"/>
</dbReference>
<dbReference type="InterPro" id="IPR016167">
    <property type="entry name" value="FAD-bd_PCMH_sub1"/>
</dbReference>
<proteinExistence type="inferred from homology"/>
<comment type="cofactor">
    <cofactor evidence="1">
        <name>FAD</name>
        <dbReference type="ChEBI" id="CHEBI:57692"/>
    </cofactor>
</comment>
<evidence type="ECO:0000313" key="8">
    <source>
        <dbReference type="Proteomes" id="UP000199341"/>
    </source>
</evidence>
<name>A0A1H0KE56_9ACTN</name>
<evidence type="ECO:0000256" key="2">
    <source>
        <dbReference type="ARBA" id="ARBA00005466"/>
    </source>
</evidence>
<dbReference type="InterPro" id="IPR006094">
    <property type="entry name" value="Oxid_FAD_bind_N"/>
</dbReference>
<dbReference type="InterPro" id="IPR016169">
    <property type="entry name" value="FAD-bd_PCMH_sub2"/>
</dbReference>
<dbReference type="EMBL" id="FNIE01000010">
    <property type="protein sequence ID" value="SDO54215.1"/>
    <property type="molecule type" value="Genomic_DNA"/>
</dbReference>
<dbReference type="OrthoDB" id="9775082at2"/>
<keyword evidence="5" id="KW-0560">Oxidoreductase</keyword>
<dbReference type="STRING" id="310781.SAMN05216259_110217"/>
<dbReference type="Pfam" id="PF01565">
    <property type="entry name" value="FAD_binding_4"/>
    <property type="match status" value="1"/>
</dbReference>
<evidence type="ECO:0000256" key="5">
    <source>
        <dbReference type="ARBA" id="ARBA00023002"/>
    </source>
</evidence>
<reference evidence="7 8" key="1">
    <citation type="submission" date="2016-10" db="EMBL/GenBank/DDBJ databases">
        <authorList>
            <person name="de Groot N.N."/>
        </authorList>
    </citation>
    <scope>NUCLEOTIDE SEQUENCE [LARGE SCALE GENOMIC DNA]</scope>
    <source>
        <strain evidence="7 8">CGMCC 4.2022</strain>
    </source>
</reference>
<feature type="domain" description="FAD-binding PCMH-type" evidence="6">
    <location>
        <begin position="39"/>
        <end position="206"/>
    </location>
</feature>
<dbReference type="InterPro" id="IPR016166">
    <property type="entry name" value="FAD-bd_PCMH"/>
</dbReference>
<dbReference type="Gene3D" id="3.30.43.10">
    <property type="entry name" value="Uridine Diphospho-n-acetylenolpyruvylglucosamine Reductase, domain 2"/>
    <property type="match status" value="1"/>
</dbReference>
<dbReference type="GO" id="GO:0016491">
    <property type="term" value="F:oxidoreductase activity"/>
    <property type="evidence" value="ECO:0007669"/>
    <property type="project" value="UniProtKB-KW"/>
</dbReference>
<dbReference type="InterPro" id="IPR036318">
    <property type="entry name" value="FAD-bd_PCMH-like_sf"/>
</dbReference>
<evidence type="ECO:0000256" key="1">
    <source>
        <dbReference type="ARBA" id="ARBA00001974"/>
    </source>
</evidence>
<dbReference type="PANTHER" id="PTHR42973">
    <property type="entry name" value="BINDING OXIDOREDUCTASE, PUTATIVE (AFU_ORTHOLOGUE AFUA_1G17690)-RELATED"/>
    <property type="match status" value="1"/>
</dbReference>
<evidence type="ECO:0000256" key="4">
    <source>
        <dbReference type="ARBA" id="ARBA00022827"/>
    </source>
</evidence>
<dbReference type="RefSeq" id="WP_143031739.1">
    <property type="nucleotide sequence ID" value="NZ_FNIE01000010.1"/>
</dbReference>
<dbReference type="Gene3D" id="3.40.462.20">
    <property type="match status" value="1"/>
</dbReference>
<organism evidence="7 8">
    <name type="scientific">Actinacidiphila guanduensis</name>
    <dbReference type="NCBI Taxonomy" id="310781"/>
    <lineage>
        <taxon>Bacteria</taxon>
        <taxon>Bacillati</taxon>
        <taxon>Actinomycetota</taxon>
        <taxon>Actinomycetes</taxon>
        <taxon>Kitasatosporales</taxon>
        <taxon>Streptomycetaceae</taxon>
        <taxon>Actinacidiphila</taxon>
    </lineage>
</organism>
<dbReference type="Gene3D" id="3.30.465.10">
    <property type="match status" value="1"/>
</dbReference>
<evidence type="ECO:0000256" key="3">
    <source>
        <dbReference type="ARBA" id="ARBA00022630"/>
    </source>
</evidence>